<dbReference type="InterPro" id="IPR012338">
    <property type="entry name" value="Beta-lactam/transpept-like"/>
</dbReference>
<keyword evidence="6 16" id="KW-0645">Protease</keyword>
<dbReference type="Pfam" id="PF00905">
    <property type="entry name" value="Transpeptidase"/>
    <property type="match status" value="1"/>
</dbReference>
<organism evidence="19 20">
    <name type="scientific">Natronospira elongata</name>
    <dbReference type="NCBI Taxonomy" id="3110268"/>
    <lineage>
        <taxon>Bacteria</taxon>
        <taxon>Pseudomonadati</taxon>
        <taxon>Pseudomonadota</taxon>
        <taxon>Gammaproteobacteria</taxon>
        <taxon>Natronospirales</taxon>
        <taxon>Natronospiraceae</taxon>
        <taxon>Natronospira</taxon>
    </lineage>
</organism>
<dbReference type="Pfam" id="PF03717">
    <property type="entry name" value="PBP_dimer"/>
    <property type="match status" value="1"/>
</dbReference>
<keyword evidence="10 16" id="KW-0573">Peptidoglycan synthesis</keyword>
<evidence type="ECO:0000256" key="3">
    <source>
        <dbReference type="ARBA" id="ARBA00022519"/>
    </source>
</evidence>
<dbReference type="InterPro" id="IPR005311">
    <property type="entry name" value="PBP_dimer"/>
</dbReference>
<dbReference type="InterPro" id="IPR050515">
    <property type="entry name" value="Beta-lactam/transpept"/>
</dbReference>
<evidence type="ECO:0000313" key="19">
    <source>
        <dbReference type="EMBL" id="MEA5444845.1"/>
    </source>
</evidence>
<evidence type="ECO:0000256" key="4">
    <source>
        <dbReference type="ARBA" id="ARBA00022618"/>
    </source>
</evidence>
<dbReference type="SUPFAM" id="SSF56519">
    <property type="entry name" value="Penicillin binding protein dimerisation domain"/>
    <property type="match status" value="1"/>
</dbReference>
<evidence type="ECO:0000256" key="16">
    <source>
        <dbReference type="HAMAP-Rule" id="MF_02080"/>
    </source>
</evidence>
<keyword evidence="12 16" id="KW-0472">Membrane</keyword>
<evidence type="ECO:0000256" key="8">
    <source>
        <dbReference type="ARBA" id="ARBA00022801"/>
    </source>
</evidence>
<feature type="domain" description="Penicillin-binding protein transpeptidase" evidence="17">
    <location>
        <begin position="245"/>
        <end position="541"/>
    </location>
</feature>
<evidence type="ECO:0000256" key="13">
    <source>
        <dbReference type="ARBA" id="ARBA00023210"/>
    </source>
</evidence>
<keyword evidence="5 16" id="KW-0121">Carboxypeptidase</keyword>
<evidence type="ECO:0000256" key="6">
    <source>
        <dbReference type="ARBA" id="ARBA00022670"/>
    </source>
</evidence>
<comment type="function">
    <text evidence="16">Catalyzes cross-linking of the peptidoglycan cell wall at the division septum.</text>
</comment>
<evidence type="ECO:0000256" key="12">
    <source>
        <dbReference type="ARBA" id="ARBA00023136"/>
    </source>
</evidence>
<keyword evidence="3 16" id="KW-0997">Cell inner membrane</keyword>
<dbReference type="GO" id="GO:0008955">
    <property type="term" value="F:peptidoglycan glycosyltransferase activity"/>
    <property type="evidence" value="ECO:0007669"/>
    <property type="project" value="InterPro"/>
</dbReference>
<proteinExistence type="inferred from homology"/>
<feature type="domain" description="Penicillin-binding protein dimerisation" evidence="18">
    <location>
        <begin position="56"/>
        <end position="204"/>
    </location>
</feature>
<comment type="caution">
    <text evidence="19">The sequence shown here is derived from an EMBL/GenBank/DDBJ whole genome shotgun (WGS) entry which is preliminary data.</text>
</comment>
<feature type="active site" description="Acyl-ester intermediate" evidence="16">
    <location>
        <position position="292"/>
    </location>
</feature>
<evidence type="ECO:0000256" key="7">
    <source>
        <dbReference type="ARBA" id="ARBA00022692"/>
    </source>
</evidence>
<name>A0AAP6JDE1_9GAMM</name>
<dbReference type="GO" id="GO:0008658">
    <property type="term" value="F:penicillin binding"/>
    <property type="evidence" value="ECO:0007669"/>
    <property type="project" value="InterPro"/>
</dbReference>
<dbReference type="GO" id="GO:0071555">
    <property type="term" value="P:cell wall organization"/>
    <property type="evidence" value="ECO:0007669"/>
    <property type="project" value="UniProtKB-KW"/>
</dbReference>
<comment type="similarity">
    <text evidence="16">Belongs to the transpeptidase family. FtsI subfamily.</text>
</comment>
<dbReference type="Gene3D" id="3.30.450.330">
    <property type="match status" value="1"/>
</dbReference>
<evidence type="ECO:0000256" key="5">
    <source>
        <dbReference type="ARBA" id="ARBA00022645"/>
    </source>
</evidence>
<dbReference type="InterPro" id="IPR037532">
    <property type="entry name" value="FtsI_transpept"/>
</dbReference>
<dbReference type="GO" id="GO:0000917">
    <property type="term" value="P:division septum assembly"/>
    <property type="evidence" value="ECO:0007669"/>
    <property type="project" value="UniProtKB-KW"/>
</dbReference>
<dbReference type="Proteomes" id="UP001302316">
    <property type="component" value="Unassembled WGS sequence"/>
</dbReference>
<keyword evidence="8 16" id="KW-0378">Hydrolase</keyword>
<dbReference type="InterPro" id="IPR001460">
    <property type="entry name" value="PCN-bd_Tpept"/>
</dbReference>
<dbReference type="Gene3D" id="3.90.1310.10">
    <property type="entry name" value="Penicillin-binding protein 2a (Domain 2)"/>
    <property type="match status" value="1"/>
</dbReference>
<dbReference type="AlphaFoldDB" id="A0AAP6JDE1"/>
<keyword evidence="13 16" id="KW-0717">Septation</keyword>
<evidence type="ECO:0000256" key="14">
    <source>
        <dbReference type="ARBA" id="ARBA00023306"/>
    </source>
</evidence>
<dbReference type="EMBL" id="JAYGII010000004">
    <property type="protein sequence ID" value="MEA5444845.1"/>
    <property type="molecule type" value="Genomic_DNA"/>
</dbReference>
<dbReference type="HAMAP" id="MF_02080">
    <property type="entry name" value="FtsI_transpept"/>
    <property type="match status" value="1"/>
</dbReference>
<dbReference type="GO" id="GO:0006508">
    <property type="term" value="P:proteolysis"/>
    <property type="evidence" value="ECO:0007669"/>
    <property type="project" value="UniProtKB-KW"/>
</dbReference>
<dbReference type="RefSeq" id="WP_346050469.1">
    <property type="nucleotide sequence ID" value="NZ_JAYGII010000004.1"/>
</dbReference>
<comment type="subcellular location">
    <subcellularLocation>
        <location evidence="1">Membrane</location>
    </subcellularLocation>
</comment>
<keyword evidence="9 16" id="KW-0133">Cell shape</keyword>
<keyword evidence="11 16" id="KW-1133">Transmembrane helix</keyword>
<evidence type="ECO:0000256" key="15">
    <source>
        <dbReference type="ARBA" id="ARBA00023316"/>
    </source>
</evidence>
<evidence type="ECO:0000256" key="9">
    <source>
        <dbReference type="ARBA" id="ARBA00022960"/>
    </source>
</evidence>
<dbReference type="GO" id="GO:0005886">
    <property type="term" value="C:plasma membrane"/>
    <property type="evidence" value="ECO:0007669"/>
    <property type="project" value="UniProtKB-UniRule"/>
</dbReference>
<dbReference type="InterPro" id="IPR036138">
    <property type="entry name" value="PBP_dimer_sf"/>
</dbReference>
<evidence type="ECO:0000259" key="18">
    <source>
        <dbReference type="Pfam" id="PF03717"/>
    </source>
</evidence>
<evidence type="ECO:0000256" key="11">
    <source>
        <dbReference type="ARBA" id="ARBA00022989"/>
    </source>
</evidence>
<accession>A0AAP6JDE1</accession>
<keyword evidence="7 16" id="KW-0812">Transmembrane</keyword>
<evidence type="ECO:0000313" key="20">
    <source>
        <dbReference type="Proteomes" id="UP001302316"/>
    </source>
</evidence>
<keyword evidence="15 16" id="KW-0961">Cell wall biogenesis/degradation</keyword>
<dbReference type="SUPFAM" id="SSF56601">
    <property type="entry name" value="beta-lactamase/transpeptidase-like"/>
    <property type="match status" value="1"/>
</dbReference>
<dbReference type="GO" id="GO:0009002">
    <property type="term" value="F:serine-type D-Ala-D-Ala carboxypeptidase activity"/>
    <property type="evidence" value="ECO:0007669"/>
    <property type="project" value="UniProtKB-UniRule"/>
</dbReference>
<keyword evidence="4 16" id="KW-0132">Cell division</keyword>
<dbReference type="Gene3D" id="3.40.710.10">
    <property type="entry name" value="DD-peptidase/beta-lactamase superfamily"/>
    <property type="match status" value="1"/>
</dbReference>
<gene>
    <name evidence="16" type="primary">ftsI</name>
    <name evidence="19" type="ORF">VCB98_03320</name>
</gene>
<keyword evidence="20" id="KW-1185">Reference proteome</keyword>
<sequence>MKKREQQEGRWRRGAVLTAFLLAGFALLARAVELQVVDRDFLQDQGQARHMRVVEVPAHRGMITDRHGEPMAVSTPVDSLWAHPGELLAAGERLDELAQALDLSPNRLRMRLEARLNREFFYLRRHLAPEEAEAVISLGIPGVYSQREYRRFYPAGEVAAHVLGFTNIDDQGQEGLELAFDGWLQGKPGAKRVMRDRLGRVIADVENIRSPRPGADLVTSIDLRLQYVAYRELKAAVREHGADSGAIVLMDPRSGEVLAMASQPGYNPNSRSNVSPAQMRNRAALDLIEPGSAIKPFVMAAALESGDIRSDARFDTSPGQMRVAGHTVRDIRDYGELDLTGIMQKSSNIGATKIALKTEPEALWRTLTRFGIGELTTSAFPGEAPGRIRHWQEWRDIGRVTLSYGYGLSTTALQLAQAYAALANEGQMPEASLLHRENTPSPRRVISAGLAAELMAMMEAVTEPGGTGLRARVDGYRVAGKTGTVKRSGPGGYADDEYQSVFVGAIPASRPRLVGVVMIDNPRGEEFYGGAVAGPVFSQVMSDAMRLLDVPRDRVEAGMESVILRAGGDS</sequence>
<dbReference type="PANTHER" id="PTHR30627">
    <property type="entry name" value="PEPTIDOGLYCAN D,D-TRANSPEPTIDASE"/>
    <property type="match status" value="1"/>
</dbReference>
<evidence type="ECO:0000256" key="1">
    <source>
        <dbReference type="ARBA" id="ARBA00004370"/>
    </source>
</evidence>
<keyword evidence="14 16" id="KW-0131">Cell cycle</keyword>
<evidence type="ECO:0000256" key="2">
    <source>
        <dbReference type="ARBA" id="ARBA00022475"/>
    </source>
</evidence>
<comment type="catalytic activity">
    <reaction evidence="16">
        <text>Preferential cleavage: (Ac)2-L-Lys-D-Ala-|-D-Ala. Also transpeptidation of peptidyl-alanyl moieties that are N-acyl substituents of D-alanine.</text>
        <dbReference type="EC" id="3.4.16.4"/>
    </reaction>
</comment>
<protein>
    <recommendedName>
        <fullName evidence="16">Peptidoglycan D,D-transpeptidase FtsI</fullName>
        <ecNumber evidence="16">3.4.16.4</ecNumber>
    </recommendedName>
    <alternativeName>
        <fullName evidence="16">Penicillin-binding protein 3</fullName>
        <shortName evidence="16">PBP-3</shortName>
    </alternativeName>
</protein>
<keyword evidence="2 16" id="KW-1003">Cell membrane</keyword>
<dbReference type="GO" id="GO:0043093">
    <property type="term" value="P:FtsZ-dependent cytokinesis"/>
    <property type="evidence" value="ECO:0007669"/>
    <property type="project" value="UniProtKB-UniRule"/>
</dbReference>
<dbReference type="GO" id="GO:0009252">
    <property type="term" value="P:peptidoglycan biosynthetic process"/>
    <property type="evidence" value="ECO:0007669"/>
    <property type="project" value="UniProtKB-UniRule"/>
</dbReference>
<dbReference type="PANTHER" id="PTHR30627:SF1">
    <property type="entry name" value="PEPTIDOGLYCAN D,D-TRANSPEPTIDASE FTSI"/>
    <property type="match status" value="1"/>
</dbReference>
<reference evidence="19 20" key="1">
    <citation type="submission" date="2023-12" db="EMBL/GenBank/DDBJ databases">
        <title>Whole-genome sequencing of halo(alkali)philic microorganisms from hypersaline lakes.</title>
        <authorList>
            <person name="Sorokin D.Y."/>
            <person name="Merkel A.Y."/>
            <person name="Messina E."/>
            <person name="Yakimov M."/>
        </authorList>
    </citation>
    <scope>NUCLEOTIDE SEQUENCE [LARGE SCALE GENOMIC DNA]</scope>
    <source>
        <strain evidence="19 20">AB-CW1</strain>
    </source>
</reference>
<dbReference type="GO" id="GO:0008360">
    <property type="term" value="P:regulation of cell shape"/>
    <property type="evidence" value="ECO:0007669"/>
    <property type="project" value="UniProtKB-KW"/>
</dbReference>
<dbReference type="EC" id="3.4.16.4" evidence="16"/>
<comment type="pathway">
    <text evidence="16">Cell wall biogenesis; peptidoglycan biosynthesis.</text>
</comment>
<evidence type="ECO:0000256" key="10">
    <source>
        <dbReference type="ARBA" id="ARBA00022984"/>
    </source>
</evidence>
<evidence type="ECO:0000259" key="17">
    <source>
        <dbReference type="Pfam" id="PF00905"/>
    </source>
</evidence>